<feature type="transmembrane region" description="Helical" evidence="7">
    <location>
        <begin position="154"/>
        <end position="180"/>
    </location>
</feature>
<keyword evidence="2 7" id="KW-0813">Transport</keyword>
<protein>
    <recommendedName>
        <fullName evidence="7">Phosphate transporter</fullName>
    </recommendedName>
</protein>
<evidence type="ECO:0000313" key="10">
    <source>
        <dbReference type="Proteomes" id="UP000708148"/>
    </source>
</evidence>
<dbReference type="InterPro" id="IPR001204">
    <property type="entry name" value="Phos_transporter"/>
</dbReference>
<evidence type="ECO:0000256" key="8">
    <source>
        <dbReference type="SAM" id="MobiDB-lite"/>
    </source>
</evidence>
<sequence length="587" mass="63110">MSENWDQYEWIVVVGGFLAFFTAYGIGANDVANAFATSVGAKSITLGQAVVIAGIFEFAGAVLLGASVTDTVRKGVAETEPFEDDPEILMYGMMCVIAATGLWLLLASYLELPVSTTHSAIGGIVGMALTAHGSEAVVWYEFDDSKEALKKYKGVAPIIVSWVVSPVLSGVLAVFLFWFVRTFILRHADSRARSFIFFPFLVGITIALNVYFIIYKGFKRKLGKDKKDLSEILGAGWSTLIAVGLGSIIGVCVWFFFIPWLRVKVNENLREMENENASNVALKEGKKGEEEEHKNPASQHHAGTSSTGFMGAVNKLSDHDVHGVIETDKQVADIYESSESFDPGTEESFKYLQVFTATMDSFAHGANDVANAMGPFAAIWDIYRNRGFSGSKSDVPEWILVIGGAGITVGLATYGYNIIRAIGVKLVKMSASRGFAIELGAATVIVVGSRYGIPLSTTHCQVGATVGVGLLEGRKGVNVLLLMKVIVGWIITLLVVGGTTAAFFAQGVYAPSLPNLEAINRFSDGLNGTLTDMNGLLGDLGQDEAATGFRERYDETLEVAIDQSEAQAGIIDEAFTLVAEQCRALQS</sequence>
<comment type="subcellular location">
    <subcellularLocation>
        <location evidence="1 7">Membrane</location>
        <topology evidence="1 7">Multi-pass membrane protein</topology>
    </subcellularLocation>
</comment>
<evidence type="ECO:0000256" key="1">
    <source>
        <dbReference type="ARBA" id="ARBA00004141"/>
    </source>
</evidence>
<keyword evidence="6 7" id="KW-0472">Membrane</keyword>
<dbReference type="GO" id="GO:0016020">
    <property type="term" value="C:membrane"/>
    <property type="evidence" value="ECO:0007669"/>
    <property type="project" value="UniProtKB-SubCell"/>
</dbReference>
<evidence type="ECO:0000256" key="2">
    <source>
        <dbReference type="ARBA" id="ARBA00022448"/>
    </source>
</evidence>
<dbReference type="EMBL" id="CAJHUC010001168">
    <property type="protein sequence ID" value="CAD7700069.1"/>
    <property type="molecule type" value="Genomic_DNA"/>
</dbReference>
<dbReference type="AlphaFoldDB" id="A0A8S1IY20"/>
<feature type="transmembrane region" description="Helical" evidence="7">
    <location>
        <begin position="192"/>
        <end position="214"/>
    </location>
</feature>
<dbReference type="Proteomes" id="UP000708148">
    <property type="component" value="Unassembled WGS sequence"/>
</dbReference>
<evidence type="ECO:0000256" key="6">
    <source>
        <dbReference type="ARBA" id="ARBA00023136"/>
    </source>
</evidence>
<evidence type="ECO:0000256" key="3">
    <source>
        <dbReference type="ARBA" id="ARBA00022592"/>
    </source>
</evidence>
<evidence type="ECO:0000256" key="5">
    <source>
        <dbReference type="ARBA" id="ARBA00022989"/>
    </source>
</evidence>
<dbReference type="GO" id="GO:0035435">
    <property type="term" value="P:phosphate ion transmembrane transport"/>
    <property type="evidence" value="ECO:0007669"/>
    <property type="project" value="TreeGrafter"/>
</dbReference>
<comment type="caution">
    <text evidence="9">The sequence shown here is derived from an EMBL/GenBank/DDBJ whole genome shotgun (WGS) entry which is preliminary data.</text>
</comment>
<dbReference type="OrthoDB" id="260807at2759"/>
<gene>
    <name evidence="9" type="ORF">OSTQU699_LOCUS5428</name>
</gene>
<proteinExistence type="inferred from homology"/>
<keyword evidence="10" id="KW-1185">Reference proteome</keyword>
<keyword evidence="4 7" id="KW-0812">Transmembrane</keyword>
<feature type="transmembrane region" description="Helical" evidence="7">
    <location>
        <begin position="235"/>
        <end position="257"/>
    </location>
</feature>
<dbReference type="GO" id="GO:0005315">
    <property type="term" value="F:phosphate transmembrane transporter activity"/>
    <property type="evidence" value="ECO:0007669"/>
    <property type="project" value="InterPro"/>
</dbReference>
<evidence type="ECO:0000256" key="7">
    <source>
        <dbReference type="RuleBase" id="RU363058"/>
    </source>
</evidence>
<evidence type="ECO:0000256" key="4">
    <source>
        <dbReference type="ARBA" id="ARBA00022692"/>
    </source>
</evidence>
<dbReference type="PANTHER" id="PTHR11101">
    <property type="entry name" value="PHOSPHATE TRANSPORTER"/>
    <property type="match status" value="1"/>
</dbReference>
<feature type="transmembrane region" description="Helical" evidence="7">
    <location>
        <begin position="121"/>
        <end position="142"/>
    </location>
</feature>
<dbReference type="Pfam" id="PF01384">
    <property type="entry name" value="PHO4"/>
    <property type="match status" value="1"/>
</dbReference>
<feature type="transmembrane region" description="Helical" evidence="7">
    <location>
        <begin position="398"/>
        <end position="419"/>
    </location>
</feature>
<dbReference type="PANTHER" id="PTHR11101:SF96">
    <property type="entry name" value="PHOSPHATE TRANSPORTER"/>
    <property type="match status" value="1"/>
</dbReference>
<feature type="transmembrane region" description="Helical" evidence="7">
    <location>
        <begin position="7"/>
        <end position="26"/>
    </location>
</feature>
<evidence type="ECO:0000313" key="9">
    <source>
        <dbReference type="EMBL" id="CAD7700069.1"/>
    </source>
</evidence>
<organism evidence="9 10">
    <name type="scientific">Ostreobium quekettii</name>
    <dbReference type="NCBI Taxonomy" id="121088"/>
    <lineage>
        <taxon>Eukaryota</taxon>
        <taxon>Viridiplantae</taxon>
        <taxon>Chlorophyta</taxon>
        <taxon>core chlorophytes</taxon>
        <taxon>Ulvophyceae</taxon>
        <taxon>TCBD clade</taxon>
        <taxon>Bryopsidales</taxon>
        <taxon>Ostreobineae</taxon>
        <taxon>Ostreobiaceae</taxon>
        <taxon>Ostreobium</taxon>
    </lineage>
</organism>
<feature type="region of interest" description="Disordered" evidence="8">
    <location>
        <begin position="280"/>
        <end position="305"/>
    </location>
</feature>
<accession>A0A8S1IY20</accession>
<feature type="compositionally biased region" description="Basic and acidic residues" evidence="8">
    <location>
        <begin position="283"/>
        <end position="295"/>
    </location>
</feature>
<comment type="similarity">
    <text evidence="7">Belongs to the inorganic phosphate transporter (PiT) (TC 2.A.20) family.</text>
</comment>
<feature type="compositionally biased region" description="Polar residues" evidence="8">
    <location>
        <begin position="296"/>
        <end position="305"/>
    </location>
</feature>
<keyword evidence="3 7" id="KW-0592">Phosphate transport</keyword>
<feature type="transmembrane region" description="Helical" evidence="7">
    <location>
        <begin position="481"/>
        <end position="505"/>
    </location>
</feature>
<name>A0A8S1IY20_9CHLO</name>
<feature type="transmembrane region" description="Helical" evidence="7">
    <location>
        <begin position="46"/>
        <end position="68"/>
    </location>
</feature>
<feature type="transmembrane region" description="Helical" evidence="7">
    <location>
        <begin position="88"/>
        <end position="109"/>
    </location>
</feature>
<reference evidence="9" key="1">
    <citation type="submission" date="2020-12" db="EMBL/GenBank/DDBJ databases">
        <authorList>
            <person name="Iha C."/>
        </authorList>
    </citation>
    <scope>NUCLEOTIDE SEQUENCE</scope>
</reference>
<comment type="function">
    <text evidence="7">Sodium-phosphate symporter.</text>
</comment>
<keyword evidence="5 7" id="KW-1133">Transmembrane helix</keyword>